<sequence>MEQNEFYREVRHRVDCLQVSVNRMALKRWCNDPEHRRQLREICHDAMAFMLPPEEGRDLAWRREAWAHLERVYPETLKQLLSLSGGKELSHQAVRGERYAGAVLYSLLKEWLEEYGE</sequence>
<name>A0A3R0XRT7_SALET</name>
<dbReference type="Proteomes" id="UP000885374">
    <property type="component" value="Unassembled WGS sequence"/>
</dbReference>
<gene>
    <name evidence="1" type="ORF">DRU74_26365</name>
</gene>
<proteinExistence type="predicted"/>
<reference evidence="1" key="1">
    <citation type="submission" date="2018-07" db="EMBL/GenBank/DDBJ databases">
        <authorList>
            <person name="Ashton P.M."/>
            <person name="Dallman T."/>
            <person name="Nair S."/>
            <person name="De Pinna E."/>
            <person name="Peters T."/>
            <person name="Grant K."/>
        </authorList>
    </citation>
    <scope>NUCLEOTIDE SEQUENCE [LARGE SCALE GENOMIC DNA]</scope>
    <source>
        <strain evidence="1">157339</strain>
    </source>
</reference>
<accession>A0A3R0XRT7</accession>
<comment type="caution">
    <text evidence="1">The sequence shown here is derived from an EMBL/GenBank/DDBJ whole genome shotgun (WGS) entry which is preliminary data.</text>
</comment>
<evidence type="ECO:0000313" key="1">
    <source>
        <dbReference type="EMBL" id="MLV00158.1"/>
    </source>
</evidence>
<protein>
    <submittedName>
        <fullName evidence="1">Uncharacterized protein</fullName>
    </submittedName>
</protein>
<organism evidence="1">
    <name type="scientific">Salmonella enterica I</name>
    <dbReference type="NCBI Taxonomy" id="59201"/>
    <lineage>
        <taxon>Bacteria</taxon>
        <taxon>Pseudomonadati</taxon>
        <taxon>Pseudomonadota</taxon>
        <taxon>Gammaproteobacteria</taxon>
        <taxon>Enterobacterales</taxon>
        <taxon>Enterobacteriaceae</taxon>
        <taxon>Salmonella</taxon>
    </lineage>
</organism>
<dbReference type="AlphaFoldDB" id="A0A3R0XRT7"/>
<dbReference type="EMBL" id="RVHM01000078">
    <property type="protein sequence ID" value="MLV00158.1"/>
    <property type="molecule type" value="Genomic_DNA"/>
</dbReference>